<dbReference type="eggNOG" id="COG1403">
    <property type="taxonomic scope" value="Bacteria"/>
</dbReference>
<dbReference type="KEGG" id="gbr:Gbro_3811"/>
<evidence type="ECO:0000256" key="1">
    <source>
        <dbReference type="SAM" id="MobiDB-lite"/>
    </source>
</evidence>
<dbReference type="CDD" id="cd00085">
    <property type="entry name" value="HNHc"/>
    <property type="match status" value="1"/>
</dbReference>
<dbReference type="EMBL" id="CP001802">
    <property type="protein sequence ID" value="ACY22989.1"/>
    <property type="molecule type" value="Genomic_DNA"/>
</dbReference>
<reference evidence="4" key="1">
    <citation type="submission" date="2009-10" db="EMBL/GenBank/DDBJ databases">
        <title>The complete chromosome of Gordonia bronchialis DSM 43247.</title>
        <authorList>
            <consortium name="US DOE Joint Genome Institute (JGI-PGF)"/>
            <person name="Lucas S."/>
            <person name="Copeland A."/>
            <person name="Lapidus A."/>
            <person name="Glavina del Rio T."/>
            <person name="Dalin E."/>
            <person name="Tice H."/>
            <person name="Bruce D."/>
            <person name="Goodwin L."/>
            <person name="Pitluck S."/>
            <person name="Kyrpides N."/>
            <person name="Mavromatis K."/>
            <person name="Ivanova N."/>
            <person name="Ovchinnikova G."/>
            <person name="Saunders E."/>
            <person name="Brettin T."/>
            <person name="Detter J.C."/>
            <person name="Han C."/>
            <person name="Larimer F."/>
            <person name="Land M."/>
            <person name="Hauser L."/>
            <person name="Markowitz V."/>
            <person name="Cheng J.-F."/>
            <person name="Hugenholtz P."/>
            <person name="Woyke T."/>
            <person name="Wu D."/>
            <person name="Jando M."/>
            <person name="Schneider S."/>
            <person name="Goeker M."/>
            <person name="Klenk H.-P."/>
            <person name="Eisen J.A."/>
        </authorList>
    </citation>
    <scope>NUCLEOTIDE SEQUENCE [LARGE SCALE GENOMIC DNA]</scope>
    <source>
        <strain evidence="4">ATCC 25592 / DSM 43247 / BCRC 13721 / JCM 3198 / KCTC 3076 / NBRC 16047 / NCTC 10667</strain>
    </source>
</reference>
<keyword evidence="4" id="KW-1185">Reference proteome</keyword>
<dbReference type="STRING" id="526226.Gbro_3811"/>
<sequence length="593" mass="64301">MADNKYNVQPGDQPLPDDSRSSAGFESWEVWRPGQGWEPDLPQSYAALMAARIATGRDPAPTVESAESSGPDGDLPALYALLGQVVDQIAVAESSGLSDAQVVEVAEAHELIARRLWGLGHRRVMDISDRGAFTKTGHKSIRQFMDDRLRITDLRGRVAAMDAICAKYSMQGERLTPKHPYLADAVAEGALGPSHVTAVLEALDKIPAAVIPEKKQAAEMLLVDAARSCTPTQIGKVGQKILGYLDPDGSLTEDRDRARRRGIRLSPQDSQLMSKIVGHLDPVTRAMFDMVLAAWAAKGMNNPADEVPLVGPVDGVDEQQVAEAAGRDDRSPEQRNHDALKAILRAALDGGVLGASHRGLPPHLVVKITDSELREQAGVGETTTGAMLPISDVIALAAEAQQHLAVFADHTEAPLYLGHGERLASRDQRYMIFAHQPGCTCPGCTTSTAYSEIHHADKDWADGGTTDIDTLTTACGPHNRMVGPKPGQYTTSVLTDGPDAGRTAWRLNTEDGMPPNEARINRVNDIGPQIVAYLKVIRVQREHDQQSRAATTAPLIRDVRDTPDSRRIRRMIAGCWTIRRINLDNDDRLRAGP</sequence>
<dbReference type="HOGENOM" id="CLU_022065_0_1_11"/>
<evidence type="ECO:0000313" key="4">
    <source>
        <dbReference type="Proteomes" id="UP000001219"/>
    </source>
</evidence>
<gene>
    <name evidence="3" type="ordered locus">Gbro_3811</name>
</gene>
<dbReference type="InterPro" id="IPR003870">
    <property type="entry name" value="DUF222"/>
</dbReference>
<dbReference type="Pfam" id="PF02720">
    <property type="entry name" value="DUF222"/>
    <property type="match status" value="1"/>
</dbReference>
<protein>
    <recommendedName>
        <fullName evidence="2">DUF222 domain-containing protein</fullName>
    </recommendedName>
</protein>
<dbReference type="RefSeq" id="WP_012835492.1">
    <property type="nucleotide sequence ID" value="NC_013441.1"/>
</dbReference>
<feature type="domain" description="DUF222" evidence="2">
    <location>
        <begin position="106"/>
        <end position="433"/>
    </location>
</feature>
<dbReference type="InterPro" id="IPR003615">
    <property type="entry name" value="HNH_nuc"/>
</dbReference>
<dbReference type="AlphaFoldDB" id="D0L359"/>
<proteinExistence type="predicted"/>
<evidence type="ECO:0000259" key="2">
    <source>
        <dbReference type="Pfam" id="PF02720"/>
    </source>
</evidence>
<feature type="region of interest" description="Disordered" evidence="1">
    <location>
        <begin position="1"/>
        <end position="27"/>
    </location>
</feature>
<organism evidence="3 4">
    <name type="scientific">Gordonia bronchialis (strain ATCC 25592 / DSM 43247 / BCRC 13721 / JCM 3198 / KCTC 3076 / NBRC 16047 / NCTC 10667)</name>
    <name type="common">Rhodococcus bronchialis</name>
    <dbReference type="NCBI Taxonomy" id="526226"/>
    <lineage>
        <taxon>Bacteria</taxon>
        <taxon>Bacillati</taxon>
        <taxon>Actinomycetota</taxon>
        <taxon>Actinomycetes</taxon>
        <taxon>Mycobacteriales</taxon>
        <taxon>Gordoniaceae</taxon>
        <taxon>Gordonia</taxon>
    </lineage>
</organism>
<dbReference type="Proteomes" id="UP000001219">
    <property type="component" value="Chromosome"/>
</dbReference>
<name>D0L359_GORB4</name>
<evidence type="ECO:0000313" key="3">
    <source>
        <dbReference type="EMBL" id="ACY22989.1"/>
    </source>
</evidence>
<accession>D0L359</accession>
<reference evidence="3 4" key="2">
    <citation type="journal article" date="2010" name="Stand. Genomic Sci.">
        <title>Complete genome sequence of Gordonia bronchialis type strain (3410).</title>
        <authorList>
            <person name="Ivanova N."/>
            <person name="Sikorski J."/>
            <person name="Jando M."/>
            <person name="Lapidus A."/>
            <person name="Nolan M."/>
            <person name="Lucas S."/>
            <person name="Del Rio T.G."/>
            <person name="Tice H."/>
            <person name="Copeland A."/>
            <person name="Cheng J.F."/>
            <person name="Chen F."/>
            <person name="Bruce D."/>
            <person name="Goodwin L."/>
            <person name="Pitluck S."/>
            <person name="Mavromatis K."/>
            <person name="Ovchinnikova G."/>
            <person name="Pati A."/>
            <person name="Chen A."/>
            <person name="Palaniappan K."/>
            <person name="Land M."/>
            <person name="Hauser L."/>
            <person name="Chang Y.J."/>
            <person name="Jeffries C.D."/>
            <person name="Chain P."/>
            <person name="Saunders E."/>
            <person name="Han C."/>
            <person name="Detter J.C."/>
            <person name="Brettin T."/>
            <person name="Rohde M."/>
            <person name="Goker M."/>
            <person name="Bristow J."/>
            <person name="Eisen J.A."/>
            <person name="Markowitz V."/>
            <person name="Hugenholtz P."/>
            <person name="Klenk H.P."/>
            <person name="Kyrpides N.C."/>
        </authorList>
    </citation>
    <scope>NUCLEOTIDE SEQUENCE [LARGE SCALE GENOMIC DNA]</scope>
    <source>
        <strain evidence="4">ATCC 25592 / DSM 43247 / BCRC 13721 / JCM 3198 / KCTC 3076 / NBRC 16047 / NCTC 10667</strain>
    </source>
</reference>